<sequence length="442" mass="49637">MSLDDVKEASKEDLREGEIVAFAPPAMTDLLREAETIRPIPPKRGALALLRSAGTQIDWRRLPGLRPAREEEEASYAGMLMRRIGLFVLLPTAVVAVYLFVFASNQYVASAQFAVRGNVEPMEHASLGQFTALIQKHNSQDGYIVRDYIESQAMVEELEKNIHISRMFSRPEADFYARFNPKEPIEELTKYWRKMVSADIDAISGVIRLNVRAFTRADALTIASEVVTRSELLINDISKRAQADMVAQAKADAATAEERLRKAHLALQTFRNKWGLIDPTKTAEGTLLTLTLLRKEKIKIEGDLQVLRSSNLDERSRSIQTLAAQVAALDQQMKGLQDEMTSSGPGAEGQTNLTEALLAYEGLMVERTIAEKLEESAHLLYDRARISAAKQQIFLATFERPVLPMESLYPERWRTTFVSLFCFIVAWSSFTLVKAGIRDQRG</sequence>
<dbReference type="EMBL" id="JAUSVV010000001">
    <property type="protein sequence ID" value="MDQ0441268.1"/>
    <property type="molecule type" value="Genomic_DNA"/>
</dbReference>
<gene>
    <name evidence="3" type="ORF">QO016_000745</name>
</gene>
<keyword evidence="1" id="KW-0175">Coiled coil</keyword>
<accession>A0ABU0HHI4</accession>
<evidence type="ECO:0000313" key="3">
    <source>
        <dbReference type="EMBL" id="MDQ0441268.1"/>
    </source>
</evidence>
<dbReference type="InterPro" id="IPR050445">
    <property type="entry name" value="Bact_polysacc_biosynth/exp"/>
</dbReference>
<protein>
    <submittedName>
        <fullName evidence="3">Capsular polysaccharide transport system permease protein</fullName>
    </submittedName>
</protein>
<reference evidence="3 4" key="1">
    <citation type="submission" date="2023-07" db="EMBL/GenBank/DDBJ databases">
        <title>Genomic Encyclopedia of Type Strains, Phase IV (KMG-IV): sequencing the most valuable type-strain genomes for metagenomic binning, comparative biology and taxonomic classification.</title>
        <authorList>
            <person name="Goeker M."/>
        </authorList>
    </citation>
    <scope>NUCLEOTIDE SEQUENCE [LARGE SCALE GENOMIC DNA]</scope>
    <source>
        <strain evidence="3 4">DSM 19562</strain>
    </source>
</reference>
<keyword evidence="2" id="KW-1133">Transmembrane helix</keyword>
<feature type="coiled-coil region" evidence="1">
    <location>
        <begin position="246"/>
        <end position="273"/>
    </location>
</feature>
<evidence type="ECO:0000313" key="4">
    <source>
        <dbReference type="Proteomes" id="UP001236369"/>
    </source>
</evidence>
<organism evidence="3 4">
    <name type="scientific">Methylobacterium persicinum</name>
    <dbReference type="NCBI Taxonomy" id="374426"/>
    <lineage>
        <taxon>Bacteria</taxon>
        <taxon>Pseudomonadati</taxon>
        <taxon>Pseudomonadota</taxon>
        <taxon>Alphaproteobacteria</taxon>
        <taxon>Hyphomicrobiales</taxon>
        <taxon>Methylobacteriaceae</taxon>
        <taxon>Methylobacterium</taxon>
    </lineage>
</organism>
<keyword evidence="4" id="KW-1185">Reference proteome</keyword>
<dbReference type="Proteomes" id="UP001236369">
    <property type="component" value="Unassembled WGS sequence"/>
</dbReference>
<dbReference type="PANTHER" id="PTHR32309:SF13">
    <property type="entry name" value="FERRIC ENTEROBACTIN TRANSPORT PROTEIN FEPE"/>
    <property type="match status" value="1"/>
</dbReference>
<comment type="caution">
    <text evidence="3">The sequence shown here is derived from an EMBL/GenBank/DDBJ whole genome shotgun (WGS) entry which is preliminary data.</text>
</comment>
<feature type="transmembrane region" description="Helical" evidence="2">
    <location>
        <begin position="84"/>
        <end position="103"/>
    </location>
</feature>
<dbReference type="PANTHER" id="PTHR32309">
    <property type="entry name" value="TYROSINE-PROTEIN KINASE"/>
    <property type="match status" value="1"/>
</dbReference>
<keyword evidence="2" id="KW-0472">Membrane</keyword>
<dbReference type="RefSeq" id="WP_238253272.1">
    <property type="nucleotide sequence ID" value="NZ_BPQX01000075.1"/>
</dbReference>
<feature type="transmembrane region" description="Helical" evidence="2">
    <location>
        <begin position="417"/>
        <end position="437"/>
    </location>
</feature>
<keyword evidence="2" id="KW-0812">Transmembrane</keyword>
<proteinExistence type="predicted"/>
<evidence type="ECO:0000256" key="1">
    <source>
        <dbReference type="SAM" id="Coils"/>
    </source>
</evidence>
<evidence type="ECO:0000256" key="2">
    <source>
        <dbReference type="SAM" id="Phobius"/>
    </source>
</evidence>
<name>A0ABU0HHI4_9HYPH</name>